<gene>
    <name evidence="17" type="ORF">SAMN06297251_10424</name>
</gene>
<dbReference type="Pfam" id="PF01590">
    <property type="entry name" value="GAF"/>
    <property type="match status" value="1"/>
</dbReference>
<dbReference type="CDD" id="cd00130">
    <property type="entry name" value="PAS"/>
    <property type="match status" value="1"/>
</dbReference>
<evidence type="ECO:0000256" key="14">
    <source>
        <dbReference type="ARBA" id="ARBA00023170"/>
    </source>
</evidence>
<keyword evidence="10" id="KW-0547">Nucleotide-binding</keyword>
<dbReference type="AlphaFoldDB" id="A0A1W2A8G6"/>
<dbReference type="Gene3D" id="3.30.565.10">
    <property type="entry name" value="Histidine kinase-like ATPase, C-terminal domain"/>
    <property type="match status" value="1"/>
</dbReference>
<dbReference type="EC" id="2.7.13.3" evidence="2"/>
<organism evidence="17 18">
    <name type="scientific">Fulvimarina manganoxydans</name>
    <dbReference type="NCBI Taxonomy" id="937218"/>
    <lineage>
        <taxon>Bacteria</taxon>
        <taxon>Pseudomonadati</taxon>
        <taxon>Pseudomonadota</taxon>
        <taxon>Alphaproteobacteria</taxon>
        <taxon>Hyphomicrobiales</taxon>
        <taxon>Aurantimonadaceae</taxon>
        <taxon>Fulvimarina</taxon>
    </lineage>
</organism>
<dbReference type="PANTHER" id="PTHR43102">
    <property type="entry name" value="SLR1143 PROTEIN"/>
    <property type="match status" value="1"/>
</dbReference>
<protein>
    <recommendedName>
        <fullName evidence="3">Blue-light-activated histidine kinase</fullName>
        <ecNumber evidence="2">2.7.13.3</ecNumber>
    </recommendedName>
</protein>
<dbReference type="SMART" id="SM00065">
    <property type="entry name" value="GAF"/>
    <property type="match status" value="1"/>
</dbReference>
<dbReference type="InterPro" id="IPR013655">
    <property type="entry name" value="PAS_fold_3"/>
</dbReference>
<keyword evidence="6" id="KW-0716">Sensory transduction</keyword>
<feature type="domain" description="PAC" evidence="16">
    <location>
        <begin position="253"/>
        <end position="304"/>
    </location>
</feature>
<comment type="catalytic activity">
    <reaction evidence="1">
        <text>ATP + protein L-histidine = ADP + protein N-phospho-L-histidine.</text>
        <dbReference type="EC" id="2.7.13.3"/>
    </reaction>
</comment>
<dbReference type="InterPro" id="IPR000700">
    <property type="entry name" value="PAS-assoc_C"/>
</dbReference>
<keyword evidence="5" id="KW-0597">Phosphoprotein</keyword>
<keyword evidence="7" id="KW-0285">Flavoprotein</keyword>
<evidence type="ECO:0000256" key="13">
    <source>
        <dbReference type="ARBA" id="ARBA00022991"/>
    </source>
</evidence>
<dbReference type="InterPro" id="IPR036890">
    <property type="entry name" value="HATPase_C_sf"/>
</dbReference>
<evidence type="ECO:0000259" key="16">
    <source>
        <dbReference type="PROSITE" id="PS50113"/>
    </source>
</evidence>
<keyword evidence="18" id="KW-1185">Reference proteome</keyword>
<dbReference type="GO" id="GO:0005524">
    <property type="term" value="F:ATP binding"/>
    <property type="evidence" value="ECO:0007669"/>
    <property type="project" value="UniProtKB-KW"/>
</dbReference>
<dbReference type="InterPro" id="IPR011102">
    <property type="entry name" value="Sig_transdc_His_kinase_HWE"/>
</dbReference>
<feature type="domain" description="PAS" evidence="15">
    <location>
        <begin position="180"/>
        <end position="238"/>
    </location>
</feature>
<evidence type="ECO:0000313" key="18">
    <source>
        <dbReference type="Proteomes" id="UP000192656"/>
    </source>
</evidence>
<evidence type="ECO:0000256" key="11">
    <source>
        <dbReference type="ARBA" id="ARBA00022777"/>
    </source>
</evidence>
<keyword evidence="12" id="KW-0067">ATP-binding</keyword>
<proteinExistence type="predicted"/>
<dbReference type="Pfam" id="PF07536">
    <property type="entry name" value="HWE_HK"/>
    <property type="match status" value="1"/>
</dbReference>
<keyword evidence="11" id="KW-0418">Kinase</keyword>
<dbReference type="PROSITE" id="PS50112">
    <property type="entry name" value="PAS"/>
    <property type="match status" value="1"/>
</dbReference>
<evidence type="ECO:0000259" key="15">
    <source>
        <dbReference type="PROSITE" id="PS50112"/>
    </source>
</evidence>
<dbReference type="SMART" id="SM00091">
    <property type="entry name" value="PAS"/>
    <property type="match status" value="1"/>
</dbReference>
<evidence type="ECO:0000256" key="6">
    <source>
        <dbReference type="ARBA" id="ARBA00022606"/>
    </source>
</evidence>
<keyword evidence="4" id="KW-0600">Photoreceptor protein</keyword>
<dbReference type="InterPro" id="IPR000014">
    <property type="entry name" value="PAS"/>
</dbReference>
<dbReference type="SMART" id="SM00911">
    <property type="entry name" value="HWE_HK"/>
    <property type="match status" value="1"/>
</dbReference>
<dbReference type="Gene3D" id="3.30.450.20">
    <property type="entry name" value="PAS domain"/>
    <property type="match status" value="1"/>
</dbReference>
<dbReference type="STRING" id="937218.SAMN06297251_10424"/>
<keyword evidence="9" id="KW-0808">Transferase</keyword>
<evidence type="ECO:0000313" key="17">
    <source>
        <dbReference type="EMBL" id="SMC56883.1"/>
    </source>
</evidence>
<sequence>MQDGQVANVSSAERRRSSVLASYGALDAPREPEFDDIAAIASEVCGTPIAVVNLVDTTRQFFMAEVGLGVRETPLESSFCAQAILSEDMMVIPDATKDPRFDCNPLVTDEPHLRFYAGALMKTAAGVPIGTVCVLDYRPRDLNESQIRTLRLLARQAMTQFELRKAVVERNRALKTARETERRFRSMADDAPAIIWVTDTDGRCVWLNRGWYDYTGMTKWKSEGFGWLDAVHPDDREESGRIFFEANAKRIPFSLEYRLCRHDGRYRWAVDTGAPRFHNGVFEGYVGTVIDIEDRRQAEMRREMVVRESSHRLKNAFSIIQSIAGQTLRQAATIEEARATLPARLLALASAQDLLSQTENPAADVRAVVESAIRPYMTEEGRFRIEGPPAMLSGHQAFGLVLAVHELATNAVKYGALSVAGGHVAMHWNTDPDGTFEFTWKETDGPPVSSPSRRGFGTRLVERTTALYFDGTSSLDFDVTGVRFRLLGKLQSE</sequence>
<dbReference type="GO" id="GO:0009881">
    <property type="term" value="F:photoreceptor activity"/>
    <property type="evidence" value="ECO:0007669"/>
    <property type="project" value="UniProtKB-KW"/>
</dbReference>
<dbReference type="Proteomes" id="UP000192656">
    <property type="component" value="Unassembled WGS sequence"/>
</dbReference>
<evidence type="ECO:0000256" key="1">
    <source>
        <dbReference type="ARBA" id="ARBA00000085"/>
    </source>
</evidence>
<accession>A0A1W2A8G6</accession>
<evidence type="ECO:0000256" key="3">
    <source>
        <dbReference type="ARBA" id="ARBA00021740"/>
    </source>
</evidence>
<dbReference type="SUPFAM" id="SSF55785">
    <property type="entry name" value="PYP-like sensor domain (PAS domain)"/>
    <property type="match status" value="1"/>
</dbReference>
<evidence type="ECO:0000256" key="12">
    <source>
        <dbReference type="ARBA" id="ARBA00022840"/>
    </source>
</evidence>
<dbReference type="Pfam" id="PF08447">
    <property type="entry name" value="PAS_3"/>
    <property type="match status" value="1"/>
</dbReference>
<dbReference type="InterPro" id="IPR035965">
    <property type="entry name" value="PAS-like_dom_sf"/>
</dbReference>
<evidence type="ECO:0000256" key="5">
    <source>
        <dbReference type="ARBA" id="ARBA00022553"/>
    </source>
</evidence>
<evidence type="ECO:0000256" key="4">
    <source>
        <dbReference type="ARBA" id="ARBA00022543"/>
    </source>
</evidence>
<evidence type="ECO:0000256" key="10">
    <source>
        <dbReference type="ARBA" id="ARBA00022741"/>
    </source>
</evidence>
<dbReference type="InterPro" id="IPR001610">
    <property type="entry name" value="PAC"/>
</dbReference>
<evidence type="ECO:0000256" key="9">
    <source>
        <dbReference type="ARBA" id="ARBA00022679"/>
    </source>
</evidence>
<dbReference type="SUPFAM" id="SSF55781">
    <property type="entry name" value="GAF domain-like"/>
    <property type="match status" value="1"/>
</dbReference>
<dbReference type="InterPro" id="IPR029016">
    <property type="entry name" value="GAF-like_dom_sf"/>
</dbReference>
<evidence type="ECO:0000256" key="7">
    <source>
        <dbReference type="ARBA" id="ARBA00022630"/>
    </source>
</evidence>
<dbReference type="NCBIfam" id="TIGR00229">
    <property type="entry name" value="sensory_box"/>
    <property type="match status" value="1"/>
</dbReference>
<dbReference type="SMART" id="SM00086">
    <property type="entry name" value="PAC"/>
    <property type="match status" value="1"/>
</dbReference>
<dbReference type="Gene3D" id="3.30.450.40">
    <property type="match status" value="1"/>
</dbReference>
<name>A0A1W2A8G6_9HYPH</name>
<keyword evidence="13" id="KW-0157">Chromophore</keyword>
<dbReference type="EMBL" id="FWXR01000004">
    <property type="protein sequence ID" value="SMC56883.1"/>
    <property type="molecule type" value="Genomic_DNA"/>
</dbReference>
<dbReference type="GO" id="GO:0004673">
    <property type="term" value="F:protein histidine kinase activity"/>
    <property type="evidence" value="ECO:0007669"/>
    <property type="project" value="UniProtKB-EC"/>
</dbReference>
<dbReference type="InterPro" id="IPR003018">
    <property type="entry name" value="GAF"/>
</dbReference>
<evidence type="ECO:0000256" key="2">
    <source>
        <dbReference type="ARBA" id="ARBA00012438"/>
    </source>
</evidence>
<dbReference type="FunFam" id="3.30.450.20:FF:000099">
    <property type="entry name" value="Sensory box sensor histidine kinase"/>
    <property type="match status" value="1"/>
</dbReference>
<dbReference type="PANTHER" id="PTHR43102:SF2">
    <property type="entry name" value="GAF DOMAIN-CONTAINING PROTEIN"/>
    <property type="match status" value="1"/>
</dbReference>
<evidence type="ECO:0000256" key="8">
    <source>
        <dbReference type="ARBA" id="ARBA00022643"/>
    </source>
</evidence>
<keyword evidence="8" id="KW-0288">FMN</keyword>
<reference evidence="17 18" key="1">
    <citation type="submission" date="2017-04" db="EMBL/GenBank/DDBJ databases">
        <authorList>
            <person name="Afonso C.L."/>
            <person name="Miller P.J."/>
            <person name="Scott M.A."/>
            <person name="Spackman E."/>
            <person name="Goraichik I."/>
            <person name="Dimitrov K.M."/>
            <person name="Suarez D.L."/>
            <person name="Swayne D.E."/>
        </authorList>
    </citation>
    <scope>NUCLEOTIDE SEQUENCE [LARGE SCALE GENOMIC DNA]</scope>
    <source>
        <strain evidence="17 18">CGMCC 1.10972</strain>
    </source>
</reference>
<dbReference type="PROSITE" id="PS50113">
    <property type="entry name" value="PAC"/>
    <property type="match status" value="1"/>
</dbReference>
<keyword evidence="14" id="KW-0675">Receptor</keyword>